<dbReference type="EMBL" id="JAPUAC010000013">
    <property type="protein sequence ID" value="MCZ2655660.1"/>
    <property type="molecule type" value="Genomic_DNA"/>
</dbReference>
<dbReference type="Pfam" id="PF01554">
    <property type="entry name" value="MatE"/>
    <property type="match status" value="1"/>
</dbReference>
<comment type="subcellular location">
    <subcellularLocation>
        <location evidence="1">Cell membrane</location>
        <topology evidence="1">Multi-pass membrane protein</topology>
    </subcellularLocation>
</comment>
<name>A0A0I9S7C5_BACFG</name>
<reference evidence="7" key="2">
    <citation type="submission" date="2014-07" db="EMBL/GenBank/DDBJ databases">
        <title>Genetics and epidemiology of antimicrobial resistance in B. fragilis group.</title>
        <authorList>
            <person name="Sydenham T.V."/>
            <person name="Hasman H."/>
            <person name="Kemp M."/>
            <person name="Justesen U.S."/>
        </authorList>
    </citation>
    <scope>NUCLEOTIDE SEQUENCE [LARGE SCALE GENOMIC DNA]</scope>
    <source>
        <strain evidence="7">DCMOUH0018B</strain>
    </source>
</reference>
<feature type="transmembrane region" description="Helical" evidence="6">
    <location>
        <begin position="125"/>
        <end position="146"/>
    </location>
</feature>
<dbReference type="EMBL" id="JMZZ02000218">
    <property type="protein sequence ID" value="KFX73521.1"/>
    <property type="molecule type" value="Genomic_DNA"/>
</dbReference>
<feature type="transmembrane region" description="Helical" evidence="6">
    <location>
        <begin position="158"/>
        <end position="178"/>
    </location>
</feature>
<feature type="transmembrane region" description="Helical" evidence="6">
    <location>
        <begin position="12"/>
        <end position="34"/>
    </location>
</feature>
<sequence length="507" mass="57505">MEENNKKIMKNTIYLYIRMFVIMGLSFFTTRIVLEKLGASDYGINNLVAGFVSSFKVLNNILEGGTRRFLAYNLGKNNEGLIKRTFSTSLTIHLSIGIIIVIALESLGLWFLNYQLNIEPERIRAANIIFQLSVLTTFLSIIQTPYSAAVTAHEKFNIYAYMSIYDVVAKLAVLFLLIYIPGDKLIIYGILLAFVSTTSILIYYGYCLRQFTECKFSIKTDDTILKEMMKFSGWNALGHIVVVFNGQGISILLNLFFNTVMNASKGLADTVSFTINQFIGGFLVAANPQLVKYYGAGDIERFTKLIFNVSQYTIFLMAIFCVPVLLEIDYVLKLWLTEVPQYTSEFIKIGAICSIIPYSNNMVDSGIVATGRVKEMNIYAIPIYFINLPLVYLVLKLGWYPPLVYFVGSIPAFIHFIINLKILSNITTFPARQYFTQIFLKNFMLIVISLLIPLAIHGMMPEGLVRFLVVCTISVISTITIMYFFSLNKDVKQMVNKKIRSILSMKK</sequence>
<protein>
    <submittedName>
        <fullName evidence="8">MATE family efflux transporter</fullName>
    </submittedName>
</protein>
<keyword evidence="5 6" id="KW-0472">Membrane</keyword>
<evidence type="ECO:0000313" key="8">
    <source>
        <dbReference type="EMBL" id="MCZ2655660.1"/>
    </source>
</evidence>
<dbReference type="GO" id="GO:0005886">
    <property type="term" value="C:plasma membrane"/>
    <property type="evidence" value="ECO:0007669"/>
    <property type="project" value="UniProtKB-SubCell"/>
</dbReference>
<feature type="transmembrane region" description="Helical" evidence="6">
    <location>
        <begin position="236"/>
        <end position="257"/>
    </location>
</feature>
<evidence type="ECO:0000313" key="7">
    <source>
        <dbReference type="EMBL" id="KFX73521.1"/>
    </source>
</evidence>
<dbReference type="PANTHER" id="PTHR30250">
    <property type="entry name" value="PST FAMILY PREDICTED COLANIC ACID TRANSPORTER"/>
    <property type="match status" value="1"/>
</dbReference>
<dbReference type="InterPro" id="IPR002528">
    <property type="entry name" value="MATE_fam"/>
</dbReference>
<keyword evidence="3 6" id="KW-0812">Transmembrane</keyword>
<feature type="transmembrane region" description="Helical" evidence="6">
    <location>
        <begin position="464"/>
        <end position="485"/>
    </location>
</feature>
<proteinExistence type="predicted"/>
<keyword evidence="4 6" id="KW-1133">Transmembrane helix</keyword>
<keyword evidence="2" id="KW-1003">Cell membrane</keyword>
<feature type="transmembrane region" description="Helical" evidence="6">
    <location>
        <begin position="305"/>
        <end position="326"/>
    </location>
</feature>
<dbReference type="GO" id="GO:0042910">
    <property type="term" value="F:xenobiotic transmembrane transporter activity"/>
    <property type="evidence" value="ECO:0007669"/>
    <property type="project" value="InterPro"/>
</dbReference>
<dbReference type="Proteomes" id="UP001075704">
    <property type="component" value="Unassembled WGS sequence"/>
</dbReference>
<feature type="transmembrane region" description="Helical" evidence="6">
    <location>
        <begin position="90"/>
        <end position="113"/>
    </location>
</feature>
<dbReference type="PANTHER" id="PTHR30250:SF26">
    <property type="entry name" value="PSMA PROTEIN"/>
    <property type="match status" value="1"/>
</dbReference>
<organism evidence="7">
    <name type="scientific">Bacteroides fragilis</name>
    <dbReference type="NCBI Taxonomy" id="817"/>
    <lineage>
        <taxon>Bacteria</taxon>
        <taxon>Pseudomonadati</taxon>
        <taxon>Bacteroidota</taxon>
        <taxon>Bacteroidia</taxon>
        <taxon>Bacteroidales</taxon>
        <taxon>Bacteroidaceae</taxon>
        <taxon>Bacteroides</taxon>
    </lineage>
</organism>
<dbReference type="InterPro" id="IPR050833">
    <property type="entry name" value="Poly_Biosynth_Transport"/>
</dbReference>
<evidence type="ECO:0000256" key="4">
    <source>
        <dbReference type="ARBA" id="ARBA00022989"/>
    </source>
</evidence>
<feature type="transmembrane region" description="Helical" evidence="6">
    <location>
        <begin position="439"/>
        <end position="458"/>
    </location>
</feature>
<accession>A0A0I9S7C5</accession>
<feature type="transmembrane region" description="Helical" evidence="6">
    <location>
        <begin position="399"/>
        <end position="418"/>
    </location>
</feature>
<dbReference type="PATRIC" id="fig|817.53.peg.3669"/>
<dbReference type="AlphaFoldDB" id="A0A0I9S7C5"/>
<comment type="caution">
    <text evidence="7">The sequence shown here is derived from an EMBL/GenBank/DDBJ whole genome shotgun (WGS) entry which is preliminary data.</text>
</comment>
<feature type="transmembrane region" description="Helical" evidence="6">
    <location>
        <begin position="185"/>
        <end position="206"/>
    </location>
</feature>
<evidence type="ECO:0000256" key="1">
    <source>
        <dbReference type="ARBA" id="ARBA00004651"/>
    </source>
</evidence>
<reference evidence="8" key="3">
    <citation type="submission" date="2022-12" db="EMBL/GenBank/DDBJ databases">
        <title>Development of a Multilocus Sequence Typing Scheme for Bacteroides fragilis Based on Whole Genome Sequencing Data and Clinical Application.</title>
        <authorList>
            <person name="Nielsen F.D."/>
            <person name="Justesen U.S."/>
        </authorList>
    </citation>
    <scope>NUCLEOTIDE SEQUENCE</scope>
    <source>
        <strain evidence="8">BF_BC_ODE_DK_2015_2</strain>
    </source>
</reference>
<evidence type="ECO:0000256" key="6">
    <source>
        <dbReference type="SAM" id="Phobius"/>
    </source>
</evidence>
<feature type="transmembrane region" description="Helical" evidence="6">
    <location>
        <begin position="376"/>
        <end position="393"/>
    </location>
</feature>
<evidence type="ECO:0000256" key="3">
    <source>
        <dbReference type="ARBA" id="ARBA00022692"/>
    </source>
</evidence>
<gene>
    <name evidence="7" type="ORF">EE52_0217775</name>
    <name evidence="8" type="ORF">O1422_15960</name>
</gene>
<reference evidence="7" key="1">
    <citation type="book" date="2014" name="THE 24TH EUROPEAN CONGRESS OF CLINICAL MICROBIOLOGY AND INFECTIOUS DISEASES" publisher="ECCMID 2014" city="Barcelona, Spain">
        <title>Identification of resistance genes in three multidrug-resistant Bacteroides fragilis isolates by whole genome sequencing.</title>
        <editorList>
            <person name="Unknown"/>
            <person name="A."/>
        </editorList>
        <authorList>
            <person name="Sydenham T.V."/>
            <person name="Hasman H."/>
            <person name="Wang M."/>
            <person name="Soki J."/>
            <person name="Nagy E."/>
            <person name="Justesen U.S."/>
        </authorList>
    </citation>
    <scope>NUCLEOTIDE SEQUENCE</scope>
    <source>
        <strain evidence="7">DCMOUH0018B</strain>
    </source>
</reference>
<evidence type="ECO:0000256" key="2">
    <source>
        <dbReference type="ARBA" id="ARBA00022475"/>
    </source>
</evidence>
<evidence type="ECO:0000256" key="5">
    <source>
        <dbReference type="ARBA" id="ARBA00023136"/>
    </source>
</evidence>
<dbReference type="GO" id="GO:0015297">
    <property type="term" value="F:antiporter activity"/>
    <property type="evidence" value="ECO:0007669"/>
    <property type="project" value="InterPro"/>
</dbReference>
<dbReference type="RefSeq" id="WP_044301536.1">
    <property type="nucleotide sequence ID" value="NZ_CAEUHN010000012.1"/>
</dbReference>